<comment type="caution">
    <text evidence="2">The sequence shown here is derived from an EMBL/GenBank/DDBJ whole genome shotgun (WGS) entry which is preliminary data.</text>
</comment>
<keyword evidence="3" id="KW-1185">Reference proteome</keyword>
<proteinExistence type="predicted"/>
<feature type="region of interest" description="Disordered" evidence="1">
    <location>
        <begin position="150"/>
        <end position="188"/>
    </location>
</feature>
<dbReference type="RefSeq" id="WP_030530730.1">
    <property type="nucleotide sequence ID" value="NZ_JOIJ01000002.1"/>
</dbReference>
<protein>
    <submittedName>
        <fullName evidence="2">Uncharacterized protein</fullName>
    </submittedName>
</protein>
<dbReference type="AlphaFoldDB" id="A0A660C848"/>
<feature type="compositionally biased region" description="Basic and acidic residues" evidence="1">
    <location>
        <begin position="163"/>
        <end position="188"/>
    </location>
</feature>
<evidence type="ECO:0000313" key="2">
    <source>
        <dbReference type="EMBL" id="TWH19688.1"/>
    </source>
</evidence>
<dbReference type="EMBL" id="VLJV01000001">
    <property type="protein sequence ID" value="TWH19688.1"/>
    <property type="molecule type" value="Genomic_DNA"/>
</dbReference>
<reference evidence="2 3" key="1">
    <citation type="submission" date="2019-07" db="EMBL/GenBank/DDBJ databases">
        <title>R&amp;d 2014.</title>
        <authorList>
            <person name="Klenk H.-P."/>
        </authorList>
    </citation>
    <scope>NUCLEOTIDE SEQUENCE [LARGE SCALE GENOMIC DNA]</scope>
    <source>
        <strain evidence="2 3">DSM 43194</strain>
    </source>
</reference>
<evidence type="ECO:0000256" key="1">
    <source>
        <dbReference type="SAM" id="MobiDB-lite"/>
    </source>
</evidence>
<accession>A0A660C848</accession>
<evidence type="ECO:0000313" key="3">
    <source>
        <dbReference type="Proteomes" id="UP000317303"/>
    </source>
</evidence>
<dbReference type="OrthoDB" id="1350443at2"/>
<sequence length="188" mass="21075">MNATDGAAVLENWPDESKEAAELVIDTYGRPHETTPTLLRWFDVGPWKRIEASREFHEHRFPVPHIDSVESFLDYDVPVDKVDTLARFDGSVVVDRTIGEVSARCHDEQANFLALNLAHDLVTGRRTVDDAREHYAREFLDVRRGNPTPYMDGLAFGPSSSHGDPDTRVLSDEDLERAQREGETGGGS</sequence>
<name>A0A660C848_9PSEU</name>
<dbReference type="Proteomes" id="UP000317303">
    <property type="component" value="Unassembled WGS sequence"/>
</dbReference>
<gene>
    <name evidence="2" type="ORF">JD82_01516</name>
</gene>
<organism evidence="2 3">
    <name type="scientific">Prauserella rugosa</name>
    <dbReference type="NCBI Taxonomy" id="43354"/>
    <lineage>
        <taxon>Bacteria</taxon>
        <taxon>Bacillati</taxon>
        <taxon>Actinomycetota</taxon>
        <taxon>Actinomycetes</taxon>
        <taxon>Pseudonocardiales</taxon>
        <taxon>Pseudonocardiaceae</taxon>
        <taxon>Prauserella</taxon>
    </lineage>
</organism>